<keyword evidence="2 5" id="KW-0238">DNA-binding</keyword>
<evidence type="ECO:0000256" key="3">
    <source>
        <dbReference type="ARBA" id="ARBA00023163"/>
    </source>
</evidence>
<dbReference type="InterPro" id="IPR016032">
    <property type="entry name" value="Sig_transdc_resp-reg_C-effctor"/>
</dbReference>
<evidence type="ECO:0000313" key="5">
    <source>
        <dbReference type="EMBL" id="MET3792394.1"/>
    </source>
</evidence>
<dbReference type="Proteomes" id="UP001549076">
    <property type="component" value="Unassembled WGS sequence"/>
</dbReference>
<gene>
    <name evidence="5" type="ORF">ABID37_002611</name>
</gene>
<dbReference type="SMART" id="SM00421">
    <property type="entry name" value="HTH_LUXR"/>
    <property type="match status" value="1"/>
</dbReference>
<protein>
    <submittedName>
        <fullName evidence="5">DNA-binding CsgD family transcriptional regulator</fullName>
    </submittedName>
</protein>
<dbReference type="InterPro" id="IPR000792">
    <property type="entry name" value="Tscrpt_reg_LuxR_C"/>
</dbReference>
<comment type="caution">
    <text evidence="5">The sequence shown here is derived from an EMBL/GenBank/DDBJ whole genome shotgun (WGS) entry which is preliminary data.</text>
</comment>
<organism evidence="5 6">
    <name type="scientific">Aquamicrobium terrae</name>
    <dbReference type="NCBI Taxonomy" id="1324945"/>
    <lineage>
        <taxon>Bacteria</taxon>
        <taxon>Pseudomonadati</taxon>
        <taxon>Pseudomonadota</taxon>
        <taxon>Alphaproteobacteria</taxon>
        <taxon>Hyphomicrobiales</taxon>
        <taxon>Phyllobacteriaceae</taxon>
        <taxon>Aquamicrobium</taxon>
    </lineage>
</organism>
<keyword evidence="1" id="KW-0805">Transcription regulation</keyword>
<proteinExistence type="predicted"/>
<keyword evidence="3" id="KW-0804">Transcription</keyword>
<evidence type="ECO:0000256" key="2">
    <source>
        <dbReference type="ARBA" id="ARBA00023125"/>
    </source>
</evidence>
<reference evidence="5 6" key="1">
    <citation type="submission" date="2024-06" db="EMBL/GenBank/DDBJ databases">
        <title>Genomic Encyclopedia of Type Strains, Phase IV (KMG-IV): sequencing the most valuable type-strain genomes for metagenomic binning, comparative biology and taxonomic classification.</title>
        <authorList>
            <person name="Goeker M."/>
        </authorList>
    </citation>
    <scope>NUCLEOTIDE SEQUENCE [LARGE SCALE GENOMIC DNA]</scope>
    <source>
        <strain evidence="5 6">DSM 27865</strain>
    </source>
</reference>
<dbReference type="Pfam" id="PF00196">
    <property type="entry name" value="GerE"/>
    <property type="match status" value="1"/>
</dbReference>
<dbReference type="CDD" id="cd06170">
    <property type="entry name" value="LuxR_C_like"/>
    <property type="match status" value="1"/>
</dbReference>
<evidence type="ECO:0000256" key="1">
    <source>
        <dbReference type="ARBA" id="ARBA00023015"/>
    </source>
</evidence>
<dbReference type="PANTHER" id="PTHR44688">
    <property type="entry name" value="DNA-BINDING TRANSCRIPTIONAL ACTIVATOR DEVR_DOSR"/>
    <property type="match status" value="1"/>
</dbReference>
<evidence type="ECO:0000259" key="4">
    <source>
        <dbReference type="PROSITE" id="PS50043"/>
    </source>
</evidence>
<feature type="domain" description="HTH luxR-type" evidence="4">
    <location>
        <begin position="196"/>
        <end position="261"/>
    </location>
</feature>
<dbReference type="PROSITE" id="PS50043">
    <property type="entry name" value="HTH_LUXR_2"/>
    <property type="match status" value="1"/>
</dbReference>
<sequence>MTAASTPPLNSIAVSLIASIGRTDFQFEMARTLRQFLAIDAGLILLYRRGSAPRILYNDWVTRRGLSDIQRYLGGPYRLDPFYQLAADNPTDGLYRLSEIAPKRFDNSAYYRDYYRYSGLQDEFNFMFSLDSDRKVAISLGRGRALGSFNRDDEALLESVAPLLQSAVIRHWRELRPETLEPSSTYLNHALGQALARFGSSVLTERECEVANLILRGYSLKGAAERLGISPATVKLHRRNLYAKLDINSQTALFALFIEAVSAAGSLYEDPLQSYLKRPSANIG</sequence>
<dbReference type="InterPro" id="IPR036388">
    <property type="entry name" value="WH-like_DNA-bd_sf"/>
</dbReference>
<name>A0ABV2N012_9HYPH</name>
<accession>A0ABV2N012</accession>
<dbReference type="GO" id="GO:0003677">
    <property type="term" value="F:DNA binding"/>
    <property type="evidence" value="ECO:0007669"/>
    <property type="project" value="UniProtKB-KW"/>
</dbReference>
<evidence type="ECO:0000313" key="6">
    <source>
        <dbReference type="Proteomes" id="UP001549076"/>
    </source>
</evidence>
<dbReference type="PRINTS" id="PR00038">
    <property type="entry name" value="HTHLUXR"/>
</dbReference>
<dbReference type="EMBL" id="JBEPML010000008">
    <property type="protein sequence ID" value="MET3792394.1"/>
    <property type="molecule type" value="Genomic_DNA"/>
</dbReference>
<keyword evidence="6" id="KW-1185">Reference proteome</keyword>
<dbReference type="PANTHER" id="PTHR44688:SF16">
    <property type="entry name" value="DNA-BINDING TRANSCRIPTIONAL ACTIVATOR DEVR_DOSR"/>
    <property type="match status" value="1"/>
</dbReference>
<dbReference type="SUPFAM" id="SSF46894">
    <property type="entry name" value="C-terminal effector domain of the bipartite response regulators"/>
    <property type="match status" value="1"/>
</dbReference>
<dbReference type="Gene3D" id="1.10.10.10">
    <property type="entry name" value="Winged helix-like DNA-binding domain superfamily/Winged helix DNA-binding domain"/>
    <property type="match status" value="1"/>
</dbReference>
<dbReference type="RefSeq" id="WP_354195370.1">
    <property type="nucleotide sequence ID" value="NZ_JBEPML010000008.1"/>
</dbReference>